<accession>A0ABT3MR17</accession>
<dbReference type="EMBL" id="JAPFCC010000001">
    <property type="protein sequence ID" value="MCW7551489.1"/>
    <property type="molecule type" value="Genomic_DNA"/>
</dbReference>
<dbReference type="Proteomes" id="UP001209854">
    <property type="component" value="Unassembled WGS sequence"/>
</dbReference>
<evidence type="ECO:0000256" key="1">
    <source>
        <dbReference type="SAM" id="Phobius"/>
    </source>
</evidence>
<organism evidence="2 3">
    <name type="scientific">Endozoicomonas gorgoniicola</name>
    <dbReference type="NCBI Taxonomy" id="1234144"/>
    <lineage>
        <taxon>Bacteria</taxon>
        <taxon>Pseudomonadati</taxon>
        <taxon>Pseudomonadota</taxon>
        <taxon>Gammaproteobacteria</taxon>
        <taxon>Oceanospirillales</taxon>
        <taxon>Endozoicomonadaceae</taxon>
        <taxon>Endozoicomonas</taxon>
    </lineage>
</organism>
<protein>
    <submittedName>
        <fullName evidence="2">Uncharacterized protein</fullName>
    </submittedName>
</protein>
<evidence type="ECO:0000313" key="3">
    <source>
        <dbReference type="Proteomes" id="UP001209854"/>
    </source>
</evidence>
<evidence type="ECO:0000313" key="2">
    <source>
        <dbReference type="EMBL" id="MCW7551489.1"/>
    </source>
</evidence>
<keyword evidence="3" id="KW-1185">Reference proteome</keyword>
<sequence length="64" mass="7491">MRHSAVQLPWWAMVLMMLWSYLQKADSQGINFRAEQGLTLFFTLKLAFMPQKSAITENKPLLVY</sequence>
<feature type="transmembrane region" description="Helical" evidence="1">
    <location>
        <begin position="6"/>
        <end position="22"/>
    </location>
</feature>
<gene>
    <name evidence="2" type="ORF">NX722_02290</name>
</gene>
<comment type="caution">
    <text evidence="2">The sequence shown here is derived from an EMBL/GenBank/DDBJ whole genome shotgun (WGS) entry which is preliminary data.</text>
</comment>
<keyword evidence="1" id="KW-1133">Transmembrane helix</keyword>
<keyword evidence="1" id="KW-0812">Transmembrane</keyword>
<proteinExistence type="predicted"/>
<name>A0ABT3MR17_9GAMM</name>
<keyword evidence="1" id="KW-0472">Membrane</keyword>
<reference evidence="2 3" key="1">
    <citation type="submission" date="2022-10" db="EMBL/GenBank/DDBJ databases">
        <title>High-quality genome sequences of two octocoral-associated bacteria, Endozoicomonas euniceicola EF212 and Endozoicomonas gorgoniicola PS125.</title>
        <authorList>
            <person name="Chiou Y.-J."/>
            <person name="Chen Y.-H."/>
        </authorList>
    </citation>
    <scope>NUCLEOTIDE SEQUENCE [LARGE SCALE GENOMIC DNA]</scope>
    <source>
        <strain evidence="2 3">PS125</strain>
    </source>
</reference>
<dbReference type="RefSeq" id="WP_262566538.1">
    <property type="nucleotide sequence ID" value="NZ_JAPFCC010000001.1"/>
</dbReference>